<evidence type="ECO:0000256" key="3">
    <source>
        <dbReference type="ARBA" id="ARBA00009914"/>
    </source>
</evidence>
<dbReference type="InterPro" id="IPR046466">
    <property type="entry name" value="Borealin_C"/>
</dbReference>
<evidence type="ECO:0000259" key="12">
    <source>
        <dbReference type="Pfam" id="PF10444"/>
    </source>
</evidence>
<dbReference type="Ensembl" id="ENSORLT00000012472.2">
    <property type="protein sequence ID" value="ENSORLP00000012471.2"/>
    <property type="gene ID" value="ENSORLG00000009938.2"/>
</dbReference>
<dbReference type="InterPro" id="IPR018867">
    <property type="entry name" value="Cell_div_borealin"/>
</dbReference>
<keyword evidence="11" id="KW-0472">Membrane</keyword>
<dbReference type="Pfam" id="PF10512">
    <property type="entry name" value="Borealin"/>
    <property type="match status" value="1"/>
</dbReference>
<dbReference type="GO" id="GO:0000070">
    <property type="term" value="P:mitotic sister chromatid segregation"/>
    <property type="evidence" value="ECO:0000318"/>
    <property type="project" value="GO_Central"/>
</dbReference>
<evidence type="ECO:0000256" key="6">
    <source>
        <dbReference type="ARBA" id="ARBA00022776"/>
    </source>
</evidence>
<dbReference type="GO" id="GO:0032133">
    <property type="term" value="C:chromosome passenger complex"/>
    <property type="evidence" value="ECO:0000318"/>
    <property type="project" value="GO_Central"/>
</dbReference>
<gene>
    <name evidence="14" type="primary">cdca8</name>
</gene>
<reference evidence="14" key="3">
    <citation type="submission" date="2025-09" db="UniProtKB">
        <authorList>
            <consortium name="Ensembl"/>
        </authorList>
    </citation>
    <scope>IDENTIFICATION</scope>
    <source>
        <strain evidence="14">Hd-rR</strain>
    </source>
</reference>
<evidence type="ECO:0000313" key="14">
    <source>
        <dbReference type="Ensembl" id="ENSORLP00000012471.2"/>
    </source>
</evidence>
<accession>H2M235</accession>
<dbReference type="GO" id="GO:0000775">
    <property type="term" value="C:chromosome, centromeric region"/>
    <property type="evidence" value="ECO:0000318"/>
    <property type="project" value="GO_Central"/>
</dbReference>
<feature type="compositionally biased region" description="Basic residues" evidence="10">
    <location>
        <begin position="110"/>
        <end position="120"/>
    </location>
</feature>
<dbReference type="InParanoid" id="H2M235"/>
<dbReference type="Gene3D" id="6.10.250.1900">
    <property type="match status" value="1"/>
</dbReference>
<dbReference type="GO" id="GO:0051301">
    <property type="term" value="P:cell division"/>
    <property type="evidence" value="ECO:0007669"/>
    <property type="project" value="UniProtKB-KW"/>
</dbReference>
<evidence type="ECO:0000256" key="10">
    <source>
        <dbReference type="SAM" id="MobiDB-lite"/>
    </source>
</evidence>
<sequence length="397" mass="44593">MAPRKRTTKQRKNNQKIEKLEVFLEDFDSEVNTRVVQMKEKINHLLKDIDNSYNMALIKLPMAVRQMKWMDFYKMEKPKTPEVDSVRQREEEAAVVESVVAKDHANLPKSVKKTTRKKGGAKSSFEDENTPSTTRKGRAAKKPPTTSKRAKALTVSKQSTTIRRSSRKPLVTPARSMLDSSLLMGATPLITPSFDPRLPQTPAVRVPRHKERVYSISVNGSPIAAGNEDIVINVPIGNGESIQLLASQMDSVDLSLLDDTALRSIRLLQVPPTPTHQLLHHPHIHLTLVCPPGRTASPTCAGQRRDADRMHPRGLLKTTSFIFKDGPPHSKVSRVLSALNVDLFKAFHSEMFLFLFFILFSLLTFSINASVVKVHEPFICTNIKHSDCSFDTSDVWM</sequence>
<evidence type="ECO:0000313" key="15">
    <source>
        <dbReference type="Proteomes" id="UP000001038"/>
    </source>
</evidence>
<dbReference type="Proteomes" id="UP000001038">
    <property type="component" value="Chromosome 11"/>
</dbReference>
<keyword evidence="9" id="KW-0137">Centromere</keyword>
<comment type="subcellular location">
    <subcellularLocation>
        <location evidence="2">Chromosome</location>
        <location evidence="2">Centromere</location>
    </subcellularLocation>
    <subcellularLocation>
        <location evidence="1">Nucleus</location>
    </subcellularLocation>
</comment>
<dbReference type="InterPro" id="IPR018851">
    <property type="entry name" value="Borealin_N"/>
</dbReference>
<keyword evidence="15" id="KW-1185">Reference proteome</keyword>
<evidence type="ECO:0000256" key="11">
    <source>
        <dbReference type="SAM" id="Phobius"/>
    </source>
</evidence>
<keyword evidence="7" id="KW-0539">Nucleus</keyword>
<evidence type="ECO:0000256" key="5">
    <source>
        <dbReference type="ARBA" id="ARBA00022618"/>
    </source>
</evidence>
<keyword evidence="4" id="KW-0158">Chromosome</keyword>
<feature type="transmembrane region" description="Helical" evidence="11">
    <location>
        <begin position="352"/>
        <end position="372"/>
    </location>
</feature>
<dbReference type="GO" id="GO:0005634">
    <property type="term" value="C:nucleus"/>
    <property type="evidence" value="ECO:0007669"/>
    <property type="project" value="UniProtKB-SubCell"/>
</dbReference>
<dbReference type="Gene3D" id="6.10.140.560">
    <property type="match status" value="1"/>
</dbReference>
<proteinExistence type="inferred from homology"/>
<evidence type="ECO:0000259" key="13">
    <source>
        <dbReference type="Pfam" id="PF10512"/>
    </source>
</evidence>
<keyword evidence="8" id="KW-0131">Cell cycle</keyword>
<keyword evidence="11" id="KW-1133">Transmembrane helix</keyword>
<keyword evidence="6" id="KW-0498">Mitosis</keyword>
<dbReference type="GeneTree" id="ENSGT00390000011115"/>
<evidence type="ECO:0000256" key="9">
    <source>
        <dbReference type="ARBA" id="ARBA00023328"/>
    </source>
</evidence>
<dbReference type="PANTHER" id="PTHR16040:SF8">
    <property type="entry name" value="BOREALIN"/>
    <property type="match status" value="1"/>
</dbReference>
<feature type="domain" description="Borealin N-terminal" evidence="12">
    <location>
        <begin position="19"/>
        <end position="74"/>
    </location>
</feature>
<dbReference type="FunCoup" id="H2M235">
    <property type="interactions" value="1172"/>
</dbReference>
<organism evidence="14 15">
    <name type="scientific">Oryzias latipes</name>
    <name type="common">Japanese rice fish</name>
    <name type="synonym">Japanese killifish</name>
    <dbReference type="NCBI Taxonomy" id="8090"/>
    <lineage>
        <taxon>Eukaryota</taxon>
        <taxon>Metazoa</taxon>
        <taxon>Chordata</taxon>
        <taxon>Craniata</taxon>
        <taxon>Vertebrata</taxon>
        <taxon>Euteleostomi</taxon>
        <taxon>Actinopterygii</taxon>
        <taxon>Neopterygii</taxon>
        <taxon>Teleostei</taxon>
        <taxon>Neoteleostei</taxon>
        <taxon>Acanthomorphata</taxon>
        <taxon>Ovalentaria</taxon>
        <taxon>Atherinomorphae</taxon>
        <taxon>Beloniformes</taxon>
        <taxon>Adrianichthyidae</taxon>
        <taxon>Oryziinae</taxon>
        <taxon>Oryzias</taxon>
    </lineage>
</organism>
<evidence type="ECO:0000256" key="2">
    <source>
        <dbReference type="ARBA" id="ARBA00004584"/>
    </source>
</evidence>
<reference evidence="14" key="2">
    <citation type="submission" date="2025-08" db="UniProtKB">
        <authorList>
            <consortium name="Ensembl"/>
        </authorList>
    </citation>
    <scope>IDENTIFICATION</scope>
    <source>
        <strain evidence="14">Hd-rR</strain>
    </source>
</reference>
<evidence type="ECO:0000256" key="4">
    <source>
        <dbReference type="ARBA" id="ARBA00022454"/>
    </source>
</evidence>
<evidence type="ECO:0000256" key="8">
    <source>
        <dbReference type="ARBA" id="ARBA00023306"/>
    </source>
</evidence>
<dbReference type="Pfam" id="PF10444">
    <property type="entry name" value="Nbl1_Borealin_N"/>
    <property type="match status" value="1"/>
</dbReference>
<evidence type="ECO:0000256" key="1">
    <source>
        <dbReference type="ARBA" id="ARBA00004123"/>
    </source>
</evidence>
<keyword evidence="5" id="KW-0132">Cell division</keyword>
<feature type="domain" description="Borealin C-terminal" evidence="13">
    <location>
        <begin position="164"/>
        <end position="269"/>
    </location>
</feature>
<dbReference type="STRING" id="8090.ENSORLP00000012471"/>
<protein>
    <submittedName>
        <fullName evidence="14">Cell division cycle associated 8</fullName>
    </submittedName>
</protein>
<dbReference type="Bgee" id="ENSORLG00000009938">
    <property type="expression patterns" value="Expressed in testis and 14 other cell types or tissues"/>
</dbReference>
<feature type="region of interest" description="Disordered" evidence="10">
    <location>
        <begin position="106"/>
        <end position="172"/>
    </location>
</feature>
<evidence type="ECO:0000256" key="7">
    <source>
        <dbReference type="ARBA" id="ARBA00023242"/>
    </source>
</evidence>
<keyword evidence="11" id="KW-0812">Transmembrane</keyword>
<dbReference type="AlphaFoldDB" id="H2M235"/>
<name>H2M235_ORYLA</name>
<dbReference type="PANTHER" id="PTHR16040">
    <property type="entry name" value="AUSTRALIN, ISOFORM A-RELATED"/>
    <property type="match status" value="1"/>
</dbReference>
<comment type="similarity">
    <text evidence="3">Belongs to the borealin family.</text>
</comment>
<dbReference type="GO" id="GO:0051233">
    <property type="term" value="C:spindle midzone"/>
    <property type="evidence" value="ECO:0000318"/>
    <property type="project" value="GO_Central"/>
</dbReference>
<dbReference type="GO" id="GO:0007507">
    <property type="term" value="P:heart development"/>
    <property type="evidence" value="ECO:0007669"/>
    <property type="project" value="Ensembl"/>
</dbReference>
<reference evidence="14 15" key="1">
    <citation type="journal article" date="2007" name="Nature">
        <title>The medaka draft genome and insights into vertebrate genome evolution.</title>
        <authorList>
            <person name="Kasahara M."/>
            <person name="Naruse K."/>
            <person name="Sasaki S."/>
            <person name="Nakatani Y."/>
            <person name="Qu W."/>
            <person name="Ahsan B."/>
            <person name="Yamada T."/>
            <person name="Nagayasu Y."/>
            <person name="Doi K."/>
            <person name="Kasai Y."/>
            <person name="Jindo T."/>
            <person name="Kobayashi D."/>
            <person name="Shimada A."/>
            <person name="Toyoda A."/>
            <person name="Kuroki Y."/>
            <person name="Fujiyama A."/>
            <person name="Sasaki T."/>
            <person name="Shimizu A."/>
            <person name="Asakawa S."/>
            <person name="Shimizu N."/>
            <person name="Hashimoto S."/>
            <person name="Yang J."/>
            <person name="Lee Y."/>
            <person name="Matsushima K."/>
            <person name="Sugano S."/>
            <person name="Sakaizumi M."/>
            <person name="Narita T."/>
            <person name="Ohishi K."/>
            <person name="Haga S."/>
            <person name="Ohta F."/>
            <person name="Nomoto H."/>
            <person name="Nogata K."/>
            <person name="Morishita T."/>
            <person name="Endo T."/>
            <person name="Shin-I T."/>
            <person name="Takeda H."/>
            <person name="Morishita S."/>
            <person name="Kohara Y."/>
        </authorList>
    </citation>
    <scope>NUCLEOTIDE SEQUENCE [LARGE SCALE GENOMIC DNA]</scope>
    <source>
        <strain evidence="14 15">Hd-rR</strain>
    </source>
</reference>